<dbReference type="InterPro" id="IPR029787">
    <property type="entry name" value="Nucleotide_cyclase"/>
</dbReference>
<evidence type="ECO:0000313" key="2">
    <source>
        <dbReference type="EMBL" id="MBZ5712389.1"/>
    </source>
</evidence>
<comment type="caution">
    <text evidence="2">The sequence shown here is derived from an EMBL/GenBank/DDBJ whole genome shotgun (WGS) entry which is preliminary data.</text>
</comment>
<dbReference type="InterPro" id="IPR050697">
    <property type="entry name" value="Adenylyl/Guanylyl_Cyclase_3/4"/>
</dbReference>
<sequence length="382" mass="40881">MDALSRWILTVPAADVGAFLDALARRAQQFGLPLWRMSTGLATMHPEVGVLSVFWTADAGPTVRHNPRSALTTPFFLSSPMHALMERGVDEIRCRLSGPDAQLEYPICRELAEQGGTAYLAWALTFSDGRRTGLTLATRAPDGFADEPLAQLRACLPALAVRLELFQAQFATRSLLQVYLGDNAARRVLSGEFLRGSGTSIRAAIWICDLRGFTGLSDRRPPVEVVAALDAYFERVVEPIAAAGGEVLKFIGDAVLAIFPSAGDEADACRRALTAARGAVAGLAKWNAGRPDPLAMGVALHVGDVFYGNIGGPDRLDFTVIGGPVNEVCRLEPLCKTLDAVILMTAAFRARVDGDDLVDLGEHTLRGVGTPTRVFGVRPANS</sequence>
<name>A0ABS7TW01_9BACT</name>
<dbReference type="Gene3D" id="3.30.70.1230">
    <property type="entry name" value="Nucleotide cyclase"/>
    <property type="match status" value="1"/>
</dbReference>
<dbReference type="PROSITE" id="PS50125">
    <property type="entry name" value="GUANYLATE_CYCLASE_2"/>
    <property type="match status" value="1"/>
</dbReference>
<evidence type="ECO:0000313" key="3">
    <source>
        <dbReference type="Proteomes" id="UP001139031"/>
    </source>
</evidence>
<keyword evidence="3" id="KW-1185">Reference proteome</keyword>
<feature type="domain" description="Guanylate cyclase" evidence="1">
    <location>
        <begin position="204"/>
        <end position="332"/>
    </location>
</feature>
<dbReference type="SMART" id="SM00044">
    <property type="entry name" value="CYCc"/>
    <property type="match status" value="1"/>
</dbReference>
<evidence type="ECO:0000259" key="1">
    <source>
        <dbReference type="PROSITE" id="PS50125"/>
    </source>
</evidence>
<gene>
    <name evidence="2" type="ORF">K7C98_24370</name>
</gene>
<dbReference type="EMBL" id="JAIRAU010000031">
    <property type="protein sequence ID" value="MBZ5712389.1"/>
    <property type="molecule type" value="Genomic_DNA"/>
</dbReference>
<proteinExistence type="predicted"/>
<reference evidence="2" key="1">
    <citation type="submission" date="2021-08" db="EMBL/GenBank/DDBJ databases">
        <authorList>
            <person name="Stevens D.C."/>
        </authorList>
    </citation>
    <scope>NUCLEOTIDE SEQUENCE</scope>
    <source>
        <strain evidence="2">DSM 53165</strain>
    </source>
</reference>
<protein>
    <submittedName>
        <fullName evidence="2">Adenylate/guanylate cyclase domain-containing protein</fullName>
    </submittedName>
</protein>
<organism evidence="2 3">
    <name type="scientific">Nannocystis pusilla</name>
    <dbReference type="NCBI Taxonomy" id="889268"/>
    <lineage>
        <taxon>Bacteria</taxon>
        <taxon>Pseudomonadati</taxon>
        <taxon>Myxococcota</taxon>
        <taxon>Polyangia</taxon>
        <taxon>Nannocystales</taxon>
        <taxon>Nannocystaceae</taxon>
        <taxon>Nannocystis</taxon>
    </lineage>
</organism>
<dbReference type="PANTHER" id="PTHR43081">
    <property type="entry name" value="ADENYLATE CYCLASE, TERMINAL-DIFFERENTIATION SPECIFIC-RELATED"/>
    <property type="match status" value="1"/>
</dbReference>
<dbReference type="SUPFAM" id="SSF55073">
    <property type="entry name" value="Nucleotide cyclase"/>
    <property type="match status" value="1"/>
</dbReference>
<dbReference type="PANTHER" id="PTHR43081:SF11">
    <property type="entry name" value="BLR2264 PROTEIN"/>
    <property type="match status" value="1"/>
</dbReference>
<dbReference type="InterPro" id="IPR001054">
    <property type="entry name" value="A/G_cyclase"/>
</dbReference>
<accession>A0ABS7TW01</accession>
<dbReference type="Proteomes" id="UP001139031">
    <property type="component" value="Unassembled WGS sequence"/>
</dbReference>
<dbReference type="CDD" id="cd07302">
    <property type="entry name" value="CHD"/>
    <property type="match status" value="1"/>
</dbReference>
<dbReference type="Pfam" id="PF00211">
    <property type="entry name" value="Guanylate_cyc"/>
    <property type="match status" value="1"/>
</dbReference>
<dbReference type="RefSeq" id="WP_224194149.1">
    <property type="nucleotide sequence ID" value="NZ_JAIRAU010000031.1"/>
</dbReference>